<name>A0ABV1H5V8_9FIRM</name>
<protein>
    <submittedName>
        <fullName evidence="4">Heme-binding Shp domain-containing protein</fullName>
    </submittedName>
</protein>
<comment type="caution">
    <text evidence="4">The sequence shown here is derived from an EMBL/GenBank/DDBJ whole genome shotgun (WGS) entry which is preliminary data.</text>
</comment>
<reference evidence="4" key="1">
    <citation type="submission" date="2024-03" db="EMBL/GenBank/DDBJ databases">
        <title>Human intestinal bacterial collection.</title>
        <authorList>
            <person name="Pauvert C."/>
            <person name="Hitch T.C.A."/>
            <person name="Clavel T."/>
        </authorList>
    </citation>
    <scope>NUCLEOTIDE SEQUENCE [LARGE SCALE GENOMIC DNA]</scope>
    <source>
        <strain evidence="4">CLA-AA-H89B</strain>
    </source>
</reference>
<evidence type="ECO:0000313" key="4">
    <source>
        <dbReference type="EMBL" id="MEQ2555093.1"/>
    </source>
</evidence>
<evidence type="ECO:0000256" key="1">
    <source>
        <dbReference type="SAM" id="MobiDB-lite"/>
    </source>
</evidence>
<keyword evidence="2" id="KW-0472">Membrane</keyword>
<gene>
    <name evidence="4" type="ORF">WMO37_08760</name>
</gene>
<feature type="compositionally biased region" description="Polar residues" evidence="1">
    <location>
        <begin position="219"/>
        <end position="234"/>
    </location>
</feature>
<evidence type="ECO:0000259" key="3">
    <source>
        <dbReference type="Pfam" id="PF11545"/>
    </source>
</evidence>
<proteinExistence type="predicted"/>
<accession>A0ABV1H5V8</accession>
<dbReference type="InterPro" id="IPR037250">
    <property type="entry name" value="NEAT_dom_sf"/>
</dbReference>
<feature type="region of interest" description="Disordered" evidence="1">
    <location>
        <begin position="186"/>
        <end position="289"/>
    </location>
</feature>
<dbReference type="InterPro" id="IPR020985">
    <property type="entry name" value="Cell_surface_Shp_haem-bd"/>
</dbReference>
<evidence type="ECO:0000313" key="5">
    <source>
        <dbReference type="Proteomes" id="UP001546774"/>
    </source>
</evidence>
<feature type="transmembrane region" description="Helical" evidence="2">
    <location>
        <begin position="317"/>
        <end position="337"/>
    </location>
</feature>
<organism evidence="4 5">
    <name type="scientific">Lachnospira intestinalis</name>
    <dbReference type="NCBI Taxonomy" id="3133158"/>
    <lineage>
        <taxon>Bacteria</taxon>
        <taxon>Bacillati</taxon>
        <taxon>Bacillota</taxon>
        <taxon>Clostridia</taxon>
        <taxon>Lachnospirales</taxon>
        <taxon>Lachnospiraceae</taxon>
        <taxon>Lachnospira</taxon>
    </lineage>
</organism>
<keyword evidence="2" id="KW-1133">Transmembrane helix</keyword>
<feature type="compositionally biased region" description="Low complexity" evidence="1">
    <location>
        <begin position="196"/>
        <end position="208"/>
    </location>
</feature>
<dbReference type="Proteomes" id="UP001546774">
    <property type="component" value="Unassembled WGS sequence"/>
</dbReference>
<dbReference type="SUPFAM" id="SSF158911">
    <property type="entry name" value="NEAT domain-like"/>
    <property type="match status" value="1"/>
</dbReference>
<dbReference type="Pfam" id="PF11545">
    <property type="entry name" value="HemeBinding_Shp"/>
    <property type="match status" value="1"/>
</dbReference>
<feature type="domain" description="Cell surface protein Shp haem-binding" evidence="3">
    <location>
        <begin position="46"/>
        <end position="183"/>
    </location>
</feature>
<feature type="compositionally biased region" description="Polar residues" evidence="1">
    <location>
        <begin position="240"/>
        <end position="253"/>
    </location>
</feature>
<keyword evidence="2" id="KW-0812">Transmembrane</keyword>
<feature type="transmembrane region" description="Helical" evidence="2">
    <location>
        <begin position="12"/>
        <end position="34"/>
    </location>
</feature>
<keyword evidence="5" id="KW-1185">Reference proteome</keyword>
<sequence length="344" mass="35860">MEQKFKMQIQRLVKHAAAVLTAVTVGILSAAAVFSQNSNPVYGAENGIYLAGANPSYRNPSTGAIEDSGGEGSAVLGQSMTESATYGRALIEVDPAGNTYATIRMQLMDNIENPQFQVDGSPVSATLMQEDYSSNTADYRFRINSENSVVRVNMYVTAMGRDIIYYITFSGLSEGAGDFITSVTVEEKGGSAGPDSAEGGSEESNPGESGSGERGVSAQAENTEPGTDSLSGETGVSAGTDGSQENAGTQSIEQAEGESAESTTEAGQTTSAEANAVQAKTAENTQTKNAGIQEYDAAGKQVNAEAQESKKNSSTGIFIGMGVVIAIVVTGAAWYMLMYRKKKN</sequence>
<dbReference type="EMBL" id="JBBMFS010000006">
    <property type="protein sequence ID" value="MEQ2555093.1"/>
    <property type="molecule type" value="Genomic_DNA"/>
</dbReference>
<dbReference type="Gene3D" id="2.60.40.1850">
    <property type="match status" value="1"/>
</dbReference>
<evidence type="ECO:0000256" key="2">
    <source>
        <dbReference type="SAM" id="Phobius"/>
    </source>
</evidence>